<dbReference type="PRINTS" id="PR00455">
    <property type="entry name" value="HTHTETR"/>
</dbReference>
<dbReference type="Pfam" id="PF00440">
    <property type="entry name" value="TetR_N"/>
    <property type="match status" value="1"/>
</dbReference>
<evidence type="ECO:0000256" key="1">
    <source>
        <dbReference type="ARBA" id="ARBA00023015"/>
    </source>
</evidence>
<organism evidence="6 7">
    <name type="scientific">Glycomyces sambucus</name>
    <dbReference type="NCBI Taxonomy" id="380244"/>
    <lineage>
        <taxon>Bacteria</taxon>
        <taxon>Bacillati</taxon>
        <taxon>Actinomycetota</taxon>
        <taxon>Actinomycetes</taxon>
        <taxon>Glycomycetales</taxon>
        <taxon>Glycomycetaceae</taxon>
        <taxon>Glycomyces</taxon>
    </lineage>
</organism>
<dbReference type="AlphaFoldDB" id="A0A1G9M4W7"/>
<keyword evidence="1" id="KW-0805">Transcription regulation</keyword>
<dbReference type="Proteomes" id="UP000198662">
    <property type="component" value="Unassembled WGS sequence"/>
</dbReference>
<dbReference type="InterPro" id="IPR036271">
    <property type="entry name" value="Tet_transcr_reg_TetR-rel_C_sf"/>
</dbReference>
<evidence type="ECO:0000313" key="6">
    <source>
        <dbReference type="EMBL" id="SDL68981.1"/>
    </source>
</evidence>
<dbReference type="PROSITE" id="PS50977">
    <property type="entry name" value="HTH_TETR_2"/>
    <property type="match status" value="1"/>
</dbReference>
<feature type="DNA-binding region" description="H-T-H motif" evidence="4">
    <location>
        <begin position="34"/>
        <end position="53"/>
    </location>
</feature>
<evidence type="ECO:0000256" key="4">
    <source>
        <dbReference type="PROSITE-ProRule" id="PRU00335"/>
    </source>
</evidence>
<accession>A0A1G9M4W7</accession>
<keyword evidence="3" id="KW-0804">Transcription</keyword>
<dbReference type="RefSeq" id="WP_091053995.1">
    <property type="nucleotide sequence ID" value="NZ_FNGF01000008.1"/>
</dbReference>
<protein>
    <submittedName>
        <fullName evidence="6">Transcriptional regulator, TetR family</fullName>
    </submittedName>
</protein>
<name>A0A1G9M4W7_9ACTN</name>
<gene>
    <name evidence="6" type="ORF">SAMN05216298_4819</name>
</gene>
<dbReference type="SUPFAM" id="SSF48498">
    <property type="entry name" value="Tetracyclin repressor-like, C-terminal domain"/>
    <property type="match status" value="1"/>
</dbReference>
<dbReference type="GO" id="GO:0000976">
    <property type="term" value="F:transcription cis-regulatory region binding"/>
    <property type="evidence" value="ECO:0007669"/>
    <property type="project" value="TreeGrafter"/>
</dbReference>
<dbReference type="STRING" id="380244.SAMN05216298_4819"/>
<keyword evidence="7" id="KW-1185">Reference proteome</keyword>
<proteinExistence type="predicted"/>
<reference evidence="7" key="1">
    <citation type="submission" date="2016-10" db="EMBL/GenBank/DDBJ databases">
        <authorList>
            <person name="Varghese N."/>
            <person name="Submissions S."/>
        </authorList>
    </citation>
    <scope>NUCLEOTIDE SEQUENCE [LARGE SCALE GENOMIC DNA]</scope>
    <source>
        <strain evidence="7">CGMCC 4.3147</strain>
    </source>
</reference>
<dbReference type="EMBL" id="FNGF01000008">
    <property type="protein sequence ID" value="SDL68981.1"/>
    <property type="molecule type" value="Genomic_DNA"/>
</dbReference>
<dbReference type="PANTHER" id="PTHR30055:SF234">
    <property type="entry name" value="HTH-TYPE TRANSCRIPTIONAL REGULATOR BETI"/>
    <property type="match status" value="1"/>
</dbReference>
<evidence type="ECO:0000256" key="2">
    <source>
        <dbReference type="ARBA" id="ARBA00023125"/>
    </source>
</evidence>
<feature type="domain" description="HTH tetR-type" evidence="5">
    <location>
        <begin position="12"/>
        <end position="71"/>
    </location>
</feature>
<dbReference type="PANTHER" id="PTHR30055">
    <property type="entry name" value="HTH-TYPE TRANSCRIPTIONAL REGULATOR RUTR"/>
    <property type="match status" value="1"/>
</dbReference>
<dbReference type="InterPro" id="IPR050109">
    <property type="entry name" value="HTH-type_TetR-like_transc_reg"/>
</dbReference>
<sequence>MAQDRPLRADAARNRARILEAANRQIMSRGPEAPMEAIAEDAGVAVGTLYRHFPTKQDLVRAILEARFDYMTAEAEAAAERVAAGARALTEFTAFARLILEGAADDLAVKTAARGLGTEPDYARHLVRVNAALERVIAAGIADGDLRPDLTVTDAHLFFTAAPIDEPAPARDRWFALMIDAFRAGAARPVG</sequence>
<dbReference type="InterPro" id="IPR001647">
    <property type="entry name" value="HTH_TetR"/>
</dbReference>
<keyword evidence="2 4" id="KW-0238">DNA-binding</keyword>
<dbReference type="InterPro" id="IPR009057">
    <property type="entry name" value="Homeodomain-like_sf"/>
</dbReference>
<evidence type="ECO:0000259" key="5">
    <source>
        <dbReference type="PROSITE" id="PS50977"/>
    </source>
</evidence>
<dbReference type="SUPFAM" id="SSF46689">
    <property type="entry name" value="Homeodomain-like"/>
    <property type="match status" value="1"/>
</dbReference>
<dbReference type="Gene3D" id="1.10.357.10">
    <property type="entry name" value="Tetracycline Repressor, domain 2"/>
    <property type="match status" value="1"/>
</dbReference>
<dbReference type="GO" id="GO:0003700">
    <property type="term" value="F:DNA-binding transcription factor activity"/>
    <property type="evidence" value="ECO:0007669"/>
    <property type="project" value="TreeGrafter"/>
</dbReference>
<evidence type="ECO:0000256" key="3">
    <source>
        <dbReference type="ARBA" id="ARBA00023163"/>
    </source>
</evidence>
<dbReference type="OrthoDB" id="3192968at2"/>
<evidence type="ECO:0000313" key="7">
    <source>
        <dbReference type="Proteomes" id="UP000198662"/>
    </source>
</evidence>